<dbReference type="Pfam" id="PF00270">
    <property type="entry name" value="DEAD"/>
    <property type="match status" value="1"/>
</dbReference>
<feature type="domain" description="Helicase ATP-binding" evidence="7">
    <location>
        <begin position="69"/>
        <end position="236"/>
    </location>
</feature>
<dbReference type="InterPro" id="IPR000629">
    <property type="entry name" value="RNA-helicase_DEAD-box_CS"/>
</dbReference>
<dbReference type="SUPFAM" id="SSF52540">
    <property type="entry name" value="P-loop containing nucleoside triphosphate hydrolases"/>
    <property type="match status" value="1"/>
</dbReference>
<dbReference type="SMART" id="SM00490">
    <property type="entry name" value="HELICc"/>
    <property type="match status" value="1"/>
</dbReference>
<dbReference type="InterPro" id="IPR011545">
    <property type="entry name" value="DEAD/DEAH_box_helicase_dom"/>
</dbReference>
<dbReference type="PROSITE" id="PS51192">
    <property type="entry name" value="HELICASE_ATP_BIND_1"/>
    <property type="match status" value="1"/>
</dbReference>
<gene>
    <name evidence="9" type="ORF">HPULCUR_001096</name>
</gene>
<evidence type="ECO:0000256" key="5">
    <source>
        <dbReference type="ARBA" id="ARBA00022840"/>
    </source>
</evidence>
<protein>
    <recommendedName>
        <fullName evidence="1">RNA helicase</fullName>
        <ecNumber evidence="1">3.6.4.13</ecNumber>
    </recommendedName>
</protein>
<dbReference type="InterPro" id="IPR027417">
    <property type="entry name" value="P-loop_NTPase"/>
</dbReference>
<evidence type="ECO:0000256" key="6">
    <source>
        <dbReference type="RuleBase" id="RU000492"/>
    </source>
</evidence>
<name>A0ABP9XLS3_9FUNG</name>
<dbReference type="InterPro" id="IPR001650">
    <property type="entry name" value="Helicase_C-like"/>
</dbReference>
<evidence type="ECO:0000259" key="8">
    <source>
        <dbReference type="PROSITE" id="PS51194"/>
    </source>
</evidence>
<dbReference type="CDD" id="cd17963">
    <property type="entry name" value="DEADc_DDX19_DDX25"/>
    <property type="match status" value="1"/>
</dbReference>
<comment type="caution">
    <text evidence="9">The sequence shown here is derived from an EMBL/GenBank/DDBJ whole genome shotgun (WGS) entry which is preliminary data.</text>
</comment>
<keyword evidence="10" id="KW-1185">Reference proteome</keyword>
<evidence type="ECO:0000259" key="7">
    <source>
        <dbReference type="PROSITE" id="PS51192"/>
    </source>
</evidence>
<evidence type="ECO:0000256" key="4">
    <source>
        <dbReference type="ARBA" id="ARBA00022806"/>
    </source>
</evidence>
<dbReference type="PANTHER" id="PTHR47958">
    <property type="entry name" value="ATP-DEPENDENT RNA HELICASE DBP3"/>
    <property type="match status" value="1"/>
</dbReference>
<evidence type="ECO:0000313" key="9">
    <source>
        <dbReference type="EMBL" id="GAA5795734.1"/>
    </source>
</evidence>
<evidence type="ECO:0000256" key="2">
    <source>
        <dbReference type="ARBA" id="ARBA00022741"/>
    </source>
</evidence>
<dbReference type="EC" id="3.6.4.13" evidence="1"/>
<reference evidence="9 10" key="1">
    <citation type="submission" date="2024-04" db="EMBL/GenBank/DDBJ databases">
        <title>genome sequences of Mucor flavus KT1a and Helicostylum pulchrum KT1b strains isolation_sourced from the surface of a dry-aged beef.</title>
        <authorList>
            <person name="Toyotome T."/>
            <person name="Hosono M."/>
            <person name="Torimaru M."/>
            <person name="Fukuda K."/>
            <person name="Mikami N."/>
        </authorList>
    </citation>
    <scope>NUCLEOTIDE SEQUENCE [LARGE SCALE GENOMIC DNA]</scope>
    <source>
        <strain evidence="9 10">KT1b</strain>
    </source>
</reference>
<dbReference type="EMBL" id="BAABUJ010000005">
    <property type="protein sequence ID" value="GAA5795734.1"/>
    <property type="molecule type" value="Genomic_DNA"/>
</dbReference>
<proteinExistence type="inferred from homology"/>
<feature type="domain" description="Helicase C-terminal" evidence="8">
    <location>
        <begin position="247"/>
        <end position="413"/>
    </location>
</feature>
<dbReference type="Proteomes" id="UP001476247">
    <property type="component" value="Unassembled WGS sequence"/>
</dbReference>
<dbReference type="CDD" id="cd18787">
    <property type="entry name" value="SF2_C_DEAD"/>
    <property type="match status" value="1"/>
</dbReference>
<sequence>MSVVDYEPPVEKTEEFIVQVKLTDLQADPNSPLYSAKTFEQLGFPELLKGLYTMKFTKPSKIQERAFPLLISDPPKNMIGQSQSGTGKTATIVLTMLTRLNLSIKAPQAICLTPTRELARQIIDVVQEMSKFTDITSELVVKDTLHNGKHARSQIIVGTPGRVSDVIKRKQLPVNDVKVFVLDEADNMLDRDCLGDQSIRIRNMLTKDPQIVLFSATFPEHVRTFSARFASGANEISLKREELSVNSIKQLYMDCNSEEHKFETLCNIYDLLTISQSIIFCKRRGSADKISQRMKSQGHLVGSLHGMMSPEERDKLMDDFRRGIFKVLISTNVVSRGIDVSLVSLVINYDLPLDVLDQVDFEAYLHRIGRTGRFGRTGVSIILVESKSTWQQMQQIERHFCRKIVRVPTEDWQQVEKAFKGII</sequence>
<dbReference type="PROSITE" id="PS00039">
    <property type="entry name" value="DEAD_ATP_HELICASE"/>
    <property type="match status" value="1"/>
</dbReference>
<organism evidence="9 10">
    <name type="scientific">Helicostylum pulchrum</name>
    <dbReference type="NCBI Taxonomy" id="562976"/>
    <lineage>
        <taxon>Eukaryota</taxon>
        <taxon>Fungi</taxon>
        <taxon>Fungi incertae sedis</taxon>
        <taxon>Mucoromycota</taxon>
        <taxon>Mucoromycotina</taxon>
        <taxon>Mucoromycetes</taxon>
        <taxon>Mucorales</taxon>
        <taxon>Mucorineae</taxon>
        <taxon>Mucoraceae</taxon>
        <taxon>Helicostylum</taxon>
    </lineage>
</organism>
<evidence type="ECO:0000313" key="10">
    <source>
        <dbReference type="Proteomes" id="UP001476247"/>
    </source>
</evidence>
<comment type="similarity">
    <text evidence="6">Belongs to the DEAD box helicase family.</text>
</comment>
<evidence type="ECO:0000256" key="1">
    <source>
        <dbReference type="ARBA" id="ARBA00012552"/>
    </source>
</evidence>
<dbReference type="PROSITE" id="PS51194">
    <property type="entry name" value="HELICASE_CTER"/>
    <property type="match status" value="1"/>
</dbReference>
<dbReference type="SMART" id="SM00487">
    <property type="entry name" value="DEXDc"/>
    <property type="match status" value="1"/>
</dbReference>
<dbReference type="Pfam" id="PF00271">
    <property type="entry name" value="Helicase_C"/>
    <property type="match status" value="1"/>
</dbReference>
<keyword evidence="2 6" id="KW-0547">Nucleotide-binding</keyword>
<dbReference type="InterPro" id="IPR014001">
    <property type="entry name" value="Helicase_ATP-bd"/>
</dbReference>
<keyword evidence="3 6" id="KW-0378">Hydrolase</keyword>
<evidence type="ECO:0000256" key="3">
    <source>
        <dbReference type="ARBA" id="ARBA00022801"/>
    </source>
</evidence>
<keyword evidence="5 6" id="KW-0067">ATP-binding</keyword>
<accession>A0ABP9XLS3</accession>
<keyword evidence="4 6" id="KW-0347">Helicase</keyword>
<dbReference type="Gene3D" id="3.40.50.300">
    <property type="entry name" value="P-loop containing nucleotide triphosphate hydrolases"/>
    <property type="match status" value="2"/>
</dbReference>